<name>A0ABD0R335_CIRMR</name>
<sequence>LDPDQESVEALMQRFKESFRTNTTMEITHFQNVTHSSSTGRKRGQTHTR</sequence>
<feature type="region of interest" description="Disordered" evidence="1">
    <location>
        <begin position="29"/>
        <end position="49"/>
    </location>
</feature>
<keyword evidence="3" id="KW-1185">Reference proteome</keyword>
<dbReference type="AlphaFoldDB" id="A0ABD0R335"/>
<comment type="caution">
    <text evidence="2">The sequence shown here is derived from an EMBL/GenBank/DDBJ whole genome shotgun (WGS) entry which is preliminary data.</text>
</comment>
<dbReference type="Proteomes" id="UP001529510">
    <property type="component" value="Unassembled WGS sequence"/>
</dbReference>
<evidence type="ECO:0000313" key="2">
    <source>
        <dbReference type="EMBL" id="KAL0192200.1"/>
    </source>
</evidence>
<protein>
    <submittedName>
        <fullName evidence="2">Uncharacterized protein</fullName>
    </submittedName>
</protein>
<proteinExistence type="predicted"/>
<evidence type="ECO:0000313" key="3">
    <source>
        <dbReference type="Proteomes" id="UP001529510"/>
    </source>
</evidence>
<feature type="compositionally biased region" description="Polar residues" evidence="1">
    <location>
        <begin position="29"/>
        <end position="39"/>
    </location>
</feature>
<feature type="non-terminal residue" evidence="2">
    <location>
        <position position="49"/>
    </location>
</feature>
<dbReference type="EMBL" id="JAMKFB020000005">
    <property type="protein sequence ID" value="KAL0192200.1"/>
    <property type="molecule type" value="Genomic_DNA"/>
</dbReference>
<organism evidence="2 3">
    <name type="scientific">Cirrhinus mrigala</name>
    <name type="common">Mrigala</name>
    <dbReference type="NCBI Taxonomy" id="683832"/>
    <lineage>
        <taxon>Eukaryota</taxon>
        <taxon>Metazoa</taxon>
        <taxon>Chordata</taxon>
        <taxon>Craniata</taxon>
        <taxon>Vertebrata</taxon>
        <taxon>Euteleostomi</taxon>
        <taxon>Actinopterygii</taxon>
        <taxon>Neopterygii</taxon>
        <taxon>Teleostei</taxon>
        <taxon>Ostariophysi</taxon>
        <taxon>Cypriniformes</taxon>
        <taxon>Cyprinidae</taxon>
        <taxon>Labeoninae</taxon>
        <taxon>Labeonini</taxon>
        <taxon>Cirrhinus</taxon>
    </lineage>
</organism>
<gene>
    <name evidence="2" type="ORF">M9458_010496</name>
</gene>
<evidence type="ECO:0000256" key="1">
    <source>
        <dbReference type="SAM" id="MobiDB-lite"/>
    </source>
</evidence>
<feature type="non-terminal residue" evidence="2">
    <location>
        <position position="1"/>
    </location>
</feature>
<feature type="compositionally biased region" description="Basic residues" evidence="1">
    <location>
        <begin position="40"/>
        <end position="49"/>
    </location>
</feature>
<accession>A0ABD0R335</accession>
<reference evidence="2 3" key="1">
    <citation type="submission" date="2024-05" db="EMBL/GenBank/DDBJ databases">
        <title>Genome sequencing and assembly of Indian major carp, Cirrhinus mrigala (Hamilton, 1822).</title>
        <authorList>
            <person name="Mohindra V."/>
            <person name="Chowdhury L.M."/>
            <person name="Lal K."/>
            <person name="Jena J.K."/>
        </authorList>
    </citation>
    <scope>NUCLEOTIDE SEQUENCE [LARGE SCALE GENOMIC DNA]</scope>
    <source>
        <strain evidence="2">CM1030</strain>
        <tissue evidence="2">Blood</tissue>
    </source>
</reference>